<dbReference type="AlphaFoldDB" id="A0ABD3TUM5"/>
<feature type="compositionally biased region" description="Low complexity" evidence="3">
    <location>
        <begin position="83"/>
        <end position="94"/>
    </location>
</feature>
<evidence type="ECO:0000256" key="4">
    <source>
        <dbReference type="SAM" id="Phobius"/>
    </source>
</evidence>
<evidence type="ECO:0000256" key="2">
    <source>
        <dbReference type="SAM" id="Coils"/>
    </source>
</evidence>
<reference evidence="5 6" key="1">
    <citation type="submission" date="2024-12" db="EMBL/GenBank/DDBJ databases">
        <title>The unique morphological basis and parallel evolutionary history of personate flowers in Penstemon.</title>
        <authorList>
            <person name="Depatie T.H."/>
            <person name="Wessinger C.A."/>
        </authorList>
    </citation>
    <scope>NUCLEOTIDE SEQUENCE [LARGE SCALE GENOMIC DNA]</scope>
    <source>
        <strain evidence="5">WTNN_2</strain>
        <tissue evidence="5">Leaf</tissue>
    </source>
</reference>
<dbReference type="InterPro" id="IPR040265">
    <property type="entry name" value="CHUP1/IPGA1-like"/>
</dbReference>
<name>A0ABD3TUM5_9LAMI</name>
<dbReference type="PANTHER" id="PTHR31342">
    <property type="entry name" value="PROTEIN CHUP1, CHLOROPLASTIC"/>
    <property type="match status" value="1"/>
</dbReference>
<feature type="coiled-coil region" evidence="2">
    <location>
        <begin position="144"/>
        <end position="300"/>
    </location>
</feature>
<proteinExistence type="predicted"/>
<keyword evidence="4" id="KW-0472">Membrane</keyword>
<feature type="transmembrane region" description="Helical" evidence="4">
    <location>
        <begin position="14"/>
        <end position="34"/>
    </location>
</feature>
<dbReference type="PANTHER" id="PTHR31342:SF4">
    <property type="entry name" value="ACTIN BINDING PROTEIN FAMILY"/>
    <property type="match status" value="1"/>
</dbReference>
<keyword evidence="4" id="KW-1133">Transmembrane helix</keyword>
<dbReference type="EMBL" id="JBJXBP010000003">
    <property type="protein sequence ID" value="KAL3840844.1"/>
    <property type="molecule type" value="Genomic_DNA"/>
</dbReference>
<evidence type="ECO:0008006" key="7">
    <source>
        <dbReference type="Google" id="ProtNLM"/>
    </source>
</evidence>
<keyword evidence="1 2" id="KW-0175">Coiled coil</keyword>
<feature type="coiled-coil region" evidence="2">
    <location>
        <begin position="324"/>
        <end position="351"/>
    </location>
</feature>
<feature type="region of interest" description="Disordered" evidence="3">
    <location>
        <begin position="498"/>
        <end position="540"/>
    </location>
</feature>
<comment type="caution">
    <text evidence="5">The sequence shown here is derived from an EMBL/GenBank/DDBJ whole genome shotgun (WGS) entry which is preliminary data.</text>
</comment>
<gene>
    <name evidence="5" type="ORF">ACJIZ3_025435</name>
</gene>
<keyword evidence="4" id="KW-0812">Transmembrane</keyword>
<sequence length="603" mass="68857">MMVKEKSDILVRPVLLKFGLALALSLGGILYTFFITKRNKPPKSKPSRRSPGNGVSQAKLRGESGEIKNDGRSSPNSCFPKLSSPKSISDVSSSGRHIGDRDGFLLPEFNELVKECTDDISPRKTGESLVPDIESPIEYKCAEHDEHDREIRNLQRNVRILQERERNLEVQLLEYYGLKEQETAVMELQNRLRLNNMESKLYNLKIESLQSDNRRLEAQVADYAKVVTELEAAKAKIKLLRKKLRSEAEQNREQILTLQERVMKLQVQEKKVVDNELQKRKELEEKLAEMKKADLALKLEKTELAQKLEYVQMIATSALDNDEIQELIKESRRLKQQNEDLTKKLEGIQADRCTDIEELVYLRWVNACLRYELRNYKPNSGKAIARDLSKTLSPKSEQRAKQLILEYANKEGSTDKSINTSDFDSDQWSSSQASYHTDSGEHDDSSVNTKKTNHSSKPKVIAKLMRLLRGKDNHHNQKPETRLERTVSVDDIVSRYCSDMRTSSGGSSRRSFDLQRSYSRSQKSTTGESSNSSQRTSDDGTLSIFRRIDSIIEDDDDLSPTIQYSEGAQNAEKIELVKYAEALKNSRSKSSSFRRRSSSVSSF</sequence>
<feature type="compositionally biased region" description="Basic residues" evidence="3">
    <location>
        <begin position="39"/>
        <end position="48"/>
    </location>
</feature>
<accession>A0ABD3TUM5</accession>
<feature type="region of interest" description="Disordered" evidence="3">
    <location>
        <begin position="584"/>
        <end position="603"/>
    </location>
</feature>
<feature type="compositionally biased region" description="Basic and acidic residues" evidence="3">
    <location>
        <begin position="60"/>
        <end position="71"/>
    </location>
</feature>
<protein>
    <recommendedName>
        <fullName evidence="7">Protein CHUP1, chloroplastic-like</fullName>
    </recommendedName>
</protein>
<evidence type="ECO:0000313" key="6">
    <source>
        <dbReference type="Proteomes" id="UP001634393"/>
    </source>
</evidence>
<organism evidence="5 6">
    <name type="scientific">Penstemon smallii</name>
    <dbReference type="NCBI Taxonomy" id="265156"/>
    <lineage>
        <taxon>Eukaryota</taxon>
        <taxon>Viridiplantae</taxon>
        <taxon>Streptophyta</taxon>
        <taxon>Embryophyta</taxon>
        <taxon>Tracheophyta</taxon>
        <taxon>Spermatophyta</taxon>
        <taxon>Magnoliopsida</taxon>
        <taxon>eudicotyledons</taxon>
        <taxon>Gunneridae</taxon>
        <taxon>Pentapetalae</taxon>
        <taxon>asterids</taxon>
        <taxon>lamiids</taxon>
        <taxon>Lamiales</taxon>
        <taxon>Plantaginaceae</taxon>
        <taxon>Cheloneae</taxon>
        <taxon>Penstemon</taxon>
    </lineage>
</organism>
<evidence type="ECO:0000313" key="5">
    <source>
        <dbReference type="EMBL" id="KAL3840844.1"/>
    </source>
</evidence>
<feature type="region of interest" description="Disordered" evidence="3">
    <location>
        <begin position="411"/>
        <end position="460"/>
    </location>
</feature>
<dbReference type="Proteomes" id="UP001634393">
    <property type="component" value="Unassembled WGS sequence"/>
</dbReference>
<keyword evidence="6" id="KW-1185">Reference proteome</keyword>
<feature type="region of interest" description="Disordered" evidence="3">
    <location>
        <begin position="39"/>
        <end position="96"/>
    </location>
</feature>
<evidence type="ECO:0000256" key="3">
    <source>
        <dbReference type="SAM" id="MobiDB-lite"/>
    </source>
</evidence>
<evidence type="ECO:0000256" key="1">
    <source>
        <dbReference type="ARBA" id="ARBA00023054"/>
    </source>
</evidence>
<feature type="compositionally biased region" description="Polar residues" evidence="3">
    <location>
        <begin position="514"/>
        <end position="535"/>
    </location>
</feature>